<proteinExistence type="predicted"/>
<keyword evidence="2 5" id="KW-0238">DNA-binding</keyword>
<dbReference type="RefSeq" id="WP_150446379.1">
    <property type="nucleotide sequence ID" value="NZ_VYQE01000005.1"/>
</dbReference>
<accession>A0A5J5GDL7</accession>
<name>A0A5J5GDL7_9RHOB</name>
<comment type="caution">
    <text evidence="5">The sequence shown here is derived from an EMBL/GenBank/DDBJ whole genome shotgun (WGS) entry which is preliminary data.</text>
</comment>
<evidence type="ECO:0000313" key="5">
    <source>
        <dbReference type="EMBL" id="KAA9006127.1"/>
    </source>
</evidence>
<evidence type="ECO:0000259" key="4">
    <source>
        <dbReference type="PROSITE" id="PS50932"/>
    </source>
</evidence>
<keyword evidence="1" id="KW-0805">Transcription regulation</keyword>
<dbReference type="Gene3D" id="1.10.260.40">
    <property type="entry name" value="lambda repressor-like DNA-binding domains"/>
    <property type="match status" value="1"/>
</dbReference>
<evidence type="ECO:0000256" key="2">
    <source>
        <dbReference type="ARBA" id="ARBA00023125"/>
    </source>
</evidence>
<dbReference type="Pfam" id="PF00356">
    <property type="entry name" value="LacI"/>
    <property type="match status" value="1"/>
</dbReference>
<evidence type="ECO:0000256" key="1">
    <source>
        <dbReference type="ARBA" id="ARBA00023015"/>
    </source>
</evidence>
<dbReference type="GO" id="GO:0000976">
    <property type="term" value="F:transcription cis-regulatory region binding"/>
    <property type="evidence" value="ECO:0007669"/>
    <property type="project" value="TreeGrafter"/>
</dbReference>
<evidence type="ECO:0000313" key="6">
    <source>
        <dbReference type="Proteomes" id="UP000326554"/>
    </source>
</evidence>
<dbReference type="SMART" id="SM00354">
    <property type="entry name" value="HTH_LACI"/>
    <property type="match status" value="1"/>
</dbReference>
<dbReference type="SUPFAM" id="SSF47413">
    <property type="entry name" value="lambda repressor-like DNA-binding domains"/>
    <property type="match status" value="1"/>
</dbReference>
<evidence type="ECO:0000256" key="3">
    <source>
        <dbReference type="ARBA" id="ARBA00023163"/>
    </source>
</evidence>
<dbReference type="PANTHER" id="PTHR30146">
    <property type="entry name" value="LACI-RELATED TRANSCRIPTIONAL REPRESSOR"/>
    <property type="match status" value="1"/>
</dbReference>
<feature type="domain" description="HTH lacI-type" evidence="4">
    <location>
        <begin position="12"/>
        <end position="66"/>
    </location>
</feature>
<keyword evidence="3" id="KW-0804">Transcription</keyword>
<dbReference type="CDD" id="cd20009">
    <property type="entry name" value="PBP1_RafR-like"/>
    <property type="match status" value="1"/>
</dbReference>
<dbReference type="Proteomes" id="UP000326554">
    <property type="component" value="Unassembled WGS sequence"/>
</dbReference>
<dbReference type="InterPro" id="IPR046335">
    <property type="entry name" value="LacI/GalR-like_sensor"/>
</dbReference>
<organism evidence="5 6">
    <name type="scientific">Histidinibacterium aquaticum</name>
    <dbReference type="NCBI Taxonomy" id="2613962"/>
    <lineage>
        <taxon>Bacteria</taxon>
        <taxon>Pseudomonadati</taxon>
        <taxon>Pseudomonadota</taxon>
        <taxon>Alphaproteobacteria</taxon>
        <taxon>Rhodobacterales</taxon>
        <taxon>Paracoccaceae</taxon>
        <taxon>Histidinibacterium</taxon>
    </lineage>
</organism>
<dbReference type="InterPro" id="IPR010982">
    <property type="entry name" value="Lambda_DNA-bd_dom_sf"/>
</dbReference>
<sequence>MTAEARPAGTKPTLKTIAELSGLAVPTVSRALNDAPDIGARTKELVRRIALEIGYVPNRAGVRLRTGRTQVIALIISTEHEIMNHTARMISSIAGGLKGTAFHLNVTPYFPDEDPMRAVRYVVENRLADAVILNQTQPRDPRVAYLRERGFPFATHGRTDWCESHPYFDFDNLVYGRIGTEKLIERGRREIAVLAPPLDQMYSQHIVAGAAEAAKAAGARHMVIEGATTNDHHEKIRAAVHAQVEARPKTDAIISSSASGAMAAVAALEAEGLVLGRDVDVCGKESLPILTLFRPEIVAVQEDVARAGAFLARAAMQAILEPDAPPLQGLDIPDT</sequence>
<keyword evidence="6" id="KW-1185">Reference proteome</keyword>
<dbReference type="EMBL" id="VYQE01000005">
    <property type="protein sequence ID" value="KAA9006127.1"/>
    <property type="molecule type" value="Genomic_DNA"/>
</dbReference>
<dbReference type="SUPFAM" id="SSF53822">
    <property type="entry name" value="Periplasmic binding protein-like I"/>
    <property type="match status" value="1"/>
</dbReference>
<reference evidence="5 6" key="1">
    <citation type="submission" date="2019-09" db="EMBL/GenBank/DDBJ databases">
        <authorList>
            <person name="Park J.-S."/>
            <person name="Choi H.-J."/>
        </authorList>
    </citation>
    <scope>NUCLEOTIDE SEQUENCE [LARGE SCALE GENOMIC DNA]</scope>
    <source>
        <strain evidence="5 6">176SS1-4</strain>
    </source>
</reference>
<gene>
    <name evidence="5" type="ORF">F3S47_16405</name>
</gene>
<dbReference type="Gene3D" id="3.40.50.2300">
    <property type="match status" value="2"/>
</dbReference>
<dbReference type="InterPro" id="IPR028082">
    <property type="entry name" value="Peripla_BP_I"/>
</dbReference>
<protein>
    <submittedName>
        <fullName evidence="5">LacI family DNA-binding transcriptional regulator</fullName>
    </submittedName>
</protein>
<dbReference type="Pfam" id="PF13377">
    <property type="entry name" value="Peripla_BP_3"/>
    <property type="match status" value="1"/>
</dbReference>
<dbReference type="PANTHER" id="PTHR30146:SF109">
    <property type="entry name" value="HTH-TYPE TRANSCRIPTIONAL REGULATOR GALS"/>
    <property type="match status" value="1"/>
</dbReference>
<dbReference type="CDD" id="cd01392">
    <property type="entry name" value="HTH_LacI"/>
    <property type="match status" value="1"/>
</dbReference>
<dbReference type="AlphaFoldDB" id="A0A5J5GDL7"/>
<dbReference type="PROSITE" id="PS50932">
    <property type="entry name" value="HTH_LACI_2"/>
    <property type="match status" value="1"/>
</dbReference>
<dbReference type="GO" id="GO:0003700">
    <property type="term" value="F:DNA-binding transcription factor activity"/>
    <property type="evidence" value="ECO:0007669"/>
    <property type="project" value="TreeGrafter"/>
</dbReference>
<dbReference type="InterPro" id="IPR000843">
    <property type="entry name" value="HTH_LacI"/>
</dbReference>